<evidence type="ECO:0000256" key="2">
    <source>
        <dbReference type="SAM" id="SignalP"/>
    </source>
</evidence>
<feature type="chain" id="PRO_5002778140" evidence="2">
    <location>
        <begin position="17"/>
        <end position="128"/>
    </location>
</feature>
<reference evidence="3" key="1">
    <citation type="submission" date="2004-10" db="EMBL/GenBank/DDBJ databases">
        <authorList>
            <person name="Chew F.T."/>
            <person name="Gao Y.F."/>
            <person name="Reginald K."/>
        </authorList>
    </citation>
    <scope>NUCLEOTIDE SEQUENCE</scope>
</reference>
<dbReference type="AlphaFoldDB" id="B2GM86"/>
<comment type="similarity">
    <text evidence="1">Belongs to the mite group 5 allergen family.</text>
</comment>
<proteinExistence type="evidence at transcript level"/>
<protein>
    <submittedName>
        <fullName evidence="3">Sui m 5.01 allergen</fullName>
    </submittedName>
</protein>
<sequence>MKFVLILATCLVAVLAADKNDFRNEFDFLLMQTMEHNMHRGEQMLLALTEQIAHLEESKNKEEKEHIIRELETIIAMIFGSHSVLERELKRTDLNILERFNFESMLKVTQVLAKDLKDAEAKVKAIKV</sequence>
<dbReference type="InterPro" id="IPR038455">
    <property type="entry name" value="Mite_allergen_group-5/21_sf"/>
</dbReference>
<accession>B2GM86</accession>
<organism evidence="3">
    <name type="scientific">Suidasia medanensis</name>
    <dbReference type="NCBI Taxonomy" id="223625"/>
    <lineage>
        <taxon>Eukaryota</taxon>
        <taxon>Metazoa</taxon>
        <taxon>Ecdysozoa</taxon>
        <taxon>Arthropoda</taxon>
        <taxon>Chelicerata</taxon>
        <taxon>Arachnida</taxon>
        <taxon>Acari</taxon>
        <taxon>Acariformes</taxon>
        <taxon>Sarcoptiformes</taxon>
        <taxon>Astigmata</taxon>
        <taxon>Acaroidea</taxon>
        <taxon>Suidasiidae</taxon>
        <taxon>Suidasia</taxon>
    </lineage>
</organism>
<name>B2GM86_9ACAR</name>
<keyword evidence="2" id="KW-0732">Signal</keyword>
<evidence type="ECO:0000313" key="3">
    <source>
        <dbReference type="EMBL" id="AAX34050.1"/>
    </source>
</evidence>
<feature type="signal peptide" evidence="2">
    <location>
        <begin position="1"/>
        <end position="16"/>
    </location>
</feature>
<dbReference type="EMBL" id="AY800351">
    <property type="protein sequence ID" value="AAX34050.1"/>
    <property type="molecule type" value="mRNA"/>
</dbReference>
<dbReference type="Gene3D" id="1.20.58.970">
    <property type="match status" value="1"/>
</dbReference>
<dbReference type="Pfam" id="PF11642">
    <property type="entry name" value="Blo-t-5"/>
    <property type="match status" value="1"/>
</dbReference>
<evidence type="ECO:0000256" key="1">
    <source>
        <dbReference type="ARBA" id="ARBA00010710"/>
    </source>
</evidence>
<dbReference type="InterPro" id="IPR020306">
    <property type="entry name" value="Mite_allergen_group-5/21"/>
</dbReference>